<name>A0A975U156_9PROT</name>
<evidence type="ECO:0000259" key="2">
    <source>
        <dbReference type="Pfam" id="PF08241"/>
    </source>
</evidence>
<sequence>MSKPLGLQESHSLLNIGAGMGGAARAITTAWGTWVSGYEENADLAAAGEALSKKAKLEKKAEIRHYDPAAPQFRPNFFHHALVQEALWTVEDKPRLLAAVAAALKPNGQLVMTDLTLGEVPLDPNDETARAWERLDRGPACLVHPQAETVLMARLGFDVRIAEDISPRHVQQAVAAWRGMLEILLAQPPTRAQALSILQEAELWLRRLSLIRSGKLKVMRWHAIRR</sequence>
<dbReference type="Pfam" id="PF08241">
    <property type="entry name" value="Methyltransf_11"/>
    <property type="match status" value="1"/>
</dbReference>
<protein>
    <submittedName>
        <fullName evidence="3">Methyltransferase domain-containing protein</fullName>
    </submittedName>
</protein>
<dbReference type="GO" id="GO:0032259">
    <property type="term" value="P:methylation"/>
    <property type="evidence" value="ECO:0007669"/>
    <property type="project" value="UniProtKB-KW"/>
</dbReference>
<dbReference type="AlphaFoldDB" id="A0A975U156"/>
<proteinExistence type="predicted"/>
<evidence type="ECO:0000256" key="1">
    <source>
        <dbReference type="ARBA" id="ARBA00022679"/>
    </source>
</evidence>
<dbReference type="EMBL" id="CP076448">
    <property type="protein sequence ID" value="QXM24481.1"/>
    <property type="molecule type" value="Genomic_DNA"/>
</dbReference>
<dbReference type="InterPro" id="IPR050447">
    <property type="entry name" value="Erg6_SMT_methyltransf"/>
</dbReference>
<dbReference type="PANTHER" id="PTHR44068:SF11">
    <property type="entry name" value="GERANYL DIPHOSPHATE 2-C-METHYLTRANSFERASE"/>
    <property type="match status" value="1"/>
</dbReference>
<dbReference type="Proteomes" id="UP000694001">
    <property type="component" value="Chromosome"/>
</dbReference>
<evidence type="ECO:0000313" key="4">
    <source>
        <dbReference type="Proteomes" id="UP000694001"/>
    </source>
</evidence>
<keyword evidence="3" id="KW-0489">Methyltransferase</keyword>
<feature type="domain" description="Methyltransferase type 11" evidence="2">
    <location>
        <begin position="14"/>
        <end position="112"/>
    </location>
</feature>
<evidence type="ECO:0000313" key="3">
    <source>
        <dbReference type="EMBL" id="QXM24481.1"/>
    </source>
</evidence>
<keyword evidence="1" id="KW-0808">Transferase</keyword>
<reference evidence="3" key="1">
    <citation type="submission" date="2021-06" db="EMBL/GenBank/DDBJ databases">
        <title>Elioraea tepida, sp. nov., a moderately thermophilic aerobic anoxygenic phototrophic bacterium isolated from an alkaline siliceous hot spring mat community in Yellowstone National Park, WY, USA.</title>
        <authorList>
            <person name="Saini M.K."/>
            <person name="Yoshida S."/>
            <person name="Sebastian A."/>
            <person name="Hirose S."/>
            <person name="Hara E."/>
            <person name="Tamaki H."/>
            <person name="Soulier N.T."/>
            <person name="Albert I."/>
            <person name="Hanada S."/>
            <person name="Bryant D.A."/>
            <person name="Tank M."/>
        </authorList>
    </citation>
    <scope>NUCLEOTIDE SEQUENCE</scope>
    <source>
        <strain evidence="3">MS-P2</strain>
    </source>
</reference>
<organism evidence="3 4">
    <name type="scientific">Elioraea tepida</name>
    <dbReference type="NCBI Taxonomy" id="2843330"/>
    <lineage>
        <taxon>Bacteria</taxon>
        <taxon>Pseudomonadati</taxon>
        <taxon>Pseudomonadota</taxon>
        <taxon>Alphaproteobacteria</taxon>
        <taxon>Acetobacterales</taxon>
        <taxon>Elioraeaceae</taxon>
        <taxon>Elioraea</taxon>
    </lineage>
</organism>
<dbReference type="KEGG" id="elio:KO353_14750"/>
<accession>A0A975U156</accession>
<gene>
    <name evidence="3" type="ORF">KO353_14750</name>
</gene>
<dbReference type="GO" id="GO:0008757">
    <property type="term" value="F:S-adenosylmethionine-dependent methyltransferase activity"/>
    <property type="evidence" value="ECO:0007669"/>
    <property type="project" value="InterPro"/>
</dbReference>
<dbReference type="RefSeq" id="WP_218285538.1">
    <property type="nucleotide sequence ID" value="NZ_CP076448.1"/>
</dbReference>
<dbReference type="PANTHER" id="PTHR44068">
    <property type="entry name" value="ZGC:194242"/>
    <property type="match status" value="1"/>
</dbReference>
<dbReference type="InterPro" id="IPR013216">
    <property type="entry name" value="Methyltransf_11"/>
</dbReference>
<keyword evidence="4" id="KW-1185">Reference proteome</keyword>